<sequence>MSTFSRRGFTFHESRLAYLSFTCIDCRNALVHKSFIALHVDQPCIPAEWLVSQKHPEPKFRCGLLSRVDMLFSRGYEDGFVILLSKKEVRSLIQLVVDSQTLTF</sequence>
<proteinExistence type="predicted"/>
<accession>A0AA36HGR8</accession>
<gene>
    <name evidence="1" type="ORF">CYNAS_LOCUS22493</name>
</gene>
<evidence type="ECO:0000313" key="1">
    <source>
        <dbReference type="EMBL" id="CAJ0610510.1"/>
    </source>
</evidence>
<reference evidence="1" key="1">
    <citation type="submission" date="2023-07" db="EMBL/GenBank/DDBJ databases">
        <authorList>
            <consortium name="CYATHOMIX"/>
        </authorList>
    </citation>
    <scope>NUCLEOTIDE SEQUENCE</scope>
    <source>
        <strain evidence="1">N/A</strain>
    </source>
</reference>
<protein>
    <submittedName>
        <fullName evidence="1">Uncharacterized protein</fullName>
    </submittedName>
</protein>
<dbReference type="Proteomes" id="UP001176961">
    <property type="component" value="Unassembled WGS sequence"/>
</dbReference>
<keyword evidence="2" id="KW-1185">Reference proteome</keyword>
<evidence type="ECO:0000313" key="2">
    <source>
        <dbReference type="Proteomes" id="UP001176961"/>
    </source>
</evidence>
<dbReference type="EMBL" id="CATQJL010000326">
    <property type="protein sequence ID" value="CAJ0610510.1"/>
    <property type="molecule type" value="Genomic_DNA"/>
</dbReference>
<dbReference type="AlphaFoldDB" id="A0AA36HGR8"/>
<name>A0AA36HGR8_CYLNA</name>
<organism evidence="1 2">
    <name type="scientific">Cylicocyclus nassatus</name>
    <name type="common">Nematode worm</name>
    <dbReference type="NCBI Taxonomy" id="53992"/>
    <lineage>
        <taxon>Eukaryota</taxon>
        <taxon>Metazoa</taxon>
        <taxon>Ecdysozoa</taxon>
        <taxon>Nematoda</taxon>
        <taxon>Chromadorea</taxon>
        <taxon>Rhabditida</taxon>
        <taxon>Rhabditina</taxon>
        <taxon>Rhabditomorpha</taxon>
        <taxon>Strongyloidea</taxon>
        <taxon>Strongylidae</taxon>
        <taxon>Cylicocyclus</taxon>
    </lineage>
</organism>
<comment type="caution">
    <text evidence="1">The sequence shown here is derived from an EMBL/GenBank/DDBJ whole genome shotgun (WGS) entry which is preliminary data.</text>
</comment>